<evidence type="ECO:0000256" key="1">
    <source>
        <dbReference type="ARBA" id="ARBA00037957"/>
    </source>
</evidence>
<dbReference type="PANTHER" id="PTHR14469">
    <property type="entry name" value="SARCOMA ANTIGEN NY-SAR-23"/>
    <property type="match status" value="1"/>
</dbReference>
<evidence type="ECO:0000313" key="3">
    <source>
        <dbReference type="Proteomes" id="UP000031443"/>
    </source>
</evidence>
<dbReference type="eggNOG" id="ENOG502QVBZ">
    <property type="taxonomic scope" value="Eukaryota"/>
</dbReference>
<dbReference type="AlphaFoldDB" id="M7BGN9"/>
<organism evidence="2 3">
    <name type="scientific">Chelonia mydas</name>
    <name type="common">Green sea-turtle</name>
    <name type="synonym">Chelonia agassizi</name>
    <dbReference type="NCBI Taxonomy" id="8469"/>
    <lineage>
        <taxon>Eukaryota</taxon>
        <taxon>Metazoa</taxon>
        <taxon>Chordata</taxon>
        <taxon>Craniata</taxon>
        <taxon>Vertebrata</taxon>
        <taxon>Euteleostomi</taxon>
        <taxon>Archelosauria</taxon>
        <taxon>Testudinata</taxon>
        <taxon>Testudines</taxon>
        <taxon>Cryptodira</taxon>
        <taxon>Durocryptodira</taxon>
        <taxon>Americhelydia</taxon>
        <taxon>Chelonioidea</taxon>
        <taxon>Cheloniidae</taxon>
        <taxon>Chelonia</taxon>
    </lineage>
</organism>
<keyword evidence="3" id="KW-1185">Reference proteome</keyword>
<name>M7BGN9_CHEMY</name>
<dbReference type="PANTHER" id="PTHR14469:SF0">
    <property type="entry name" value="FAMILY WITH SEQUENCE SIMILARITY 113"/>
    <property type="match status" value="1"/>
</dbReference>
<dbReference type="EMBL" id="KB546240">
    <property type="protein sequence ID" value="EMP31258.1"/>
    <property type="molecule type" value="Genomic_DNA"/>
</dbReference>
<accession>M7BGN9</accession>
<sequence>MESILADFQAGPQPDVVIINSCLWDVSRYGPKSMKQYRVNLEKAFNRLDKVLPHACLLVWNMTMPVGHKIIGGFLTPEDPIFQEDSPFLPSDAGPGTPLSGYISFDNCPGFSAEALTLPDLGGNAPGGQVHNWAFWDFLYLPVKQLVTGCLGWAVSLIRWGRSHVPYGCDRVSLPWPLSRSSSSWGCCRLPALCCFSRSPVSLQSPPCLLRTVSWPLPAPSPLPDCSFCCVARWRRGVSPRSAAQGPGSLSGQPEPSFHGVKHPPCCTQELAAFQPRLQPVKPWETCSRTRSLAASGAWTIVLRV</sequence>
<evidence type="ECO:0000313" key="2">
    <source>
        <dbReference type="EMBL" id="EMP31258.1"/>
    </source>
</evidence>
<proteinExistence type="inferred from homology"/>
<dbReference type="Proteomes" id="UP000031443">
    <property type="component" value="Unassembled WGS sequence"/>
</dbReference>
<reference evidence="3" key="1">
    <citation type="journal article" date="2013" name="Nat. Genet.">
        <title>The draft genomes of soft-shell turtle and green sea turtle yield insights into the development and evolution of the turtle-specific body plan.</title>
        <authorList>
            <person name="Wang Z."/>
            <person name="Pascual-Anaya J."/>
            <person name="Zadissa A."/>
            <person name="Li W."/>
            <person name="Niimura Y."/>
            <person name="Huang Z."/>
            <person name="Li C."/>
            <person name="White S."/>
            <person name="Xiong Z."/>
            <person name="Fang D."/>
            <person name="Wang B."/>
            <person name="Ming Y."/>
            <person name="Chen Y."/>
            <person name="Zheng Y."/>
            <person name="Kuraku S."/>
            <person name="Pignatelli M."/>
            <person name="Herrero J."/>
            <person name="Beal K."/>
            <person name="Nozawa M."/>
            <person name="Li Q."/>
            <person name="Wang J."/>
            <person name="Zhang H."/>
            <person name="Yu L."/>
            <person name="Shigenobu S."/>
            <person name="Wang J."/>
            <person name="Liu J."/>
            <person name="Flicek P."/>
            <person name="Searle S."/>
            <person name="Wang J."/>
            <person name="Kuratani S."/>
            <person name="Yin Y."/>
            <person name="Aken B."/>
            <person name="Zhang G."/>
            <person name="Irie N."/>
        </authorList>
    </citation>
    <scope>NUCLEOTIDE SEQUENCE [LARGE SCALE GENOMIC DNA]</scope>
</reference>
<dbReference type="STRING" id="8469.M7BGN9"/>
<evidence type="ECO:0008006" key="4">
    <source>
        <dbReference type="Google" id="ProtNLM"/>
    </source>
</evidence>
<comment type="similarity">
    <text evidence="1">Belongs to the PC-esterase family.</text>
</comment>
<gene>
    <name evidence="2" type="ORF">UY3_11617</name>
</gene>
<protein>
    <recommendedName>
        <fullName evidence="4">PC-esterase domain-containing protein 1A</fullName>
    </recommendedName>
</protein>